<name>A0A929PUV8_9SPHI</name>
<protein>
    <recommendedName>
        <fullName evidence="3">EcsC family protein</fullName>
    </recommendedName>
</protein>
<accession>A0A929PUV8</accession>
<sequence length="190" mass="20753">MNHPMKKLAFRTISAALRSQVAGLSGEGFKQIFDKIDQHGIKEGVDKYGLDKYIEQCAVLAATTGAVSGSGGMFTMLIGVPVDMVNLVGQQFRVTMAVMYSSRGNYRFGFEEFMQMIATSLKIETGMALTKNLLETVAERLLLMLGSKAARRFVPIVGAVIGGATNYIFIKRVAARAKEIEFEGRVLIAM</sequence>
<evidence type="ECO:0000313" key="2">
    <source>
        <dbReference type="Proteomes" id="UP000622475"/>
    </source>
</evidence>
<organism evidence="1 2">
    <name type="scientific">Mucilaginibacter myungsuensis</name>
    <dbReference type="NCBI Taxonomy" id="649104"/>
    <lineage>
        <taxon>Bacteria</taxon>
        <taxon>Pseudomonadati</taxon>
        <taxon>Bacteroidota</taxon>
        <taxon>Sphingobacteriia</taxon>
        <taxon>Sphingobacteriales</taxon>
        <taxon>Sphingobacteriaceae</taxon>
        <taxon>Mucilaginibacter</taxon>
    </lineage>
</organism>
<evidence type="ECO:0008006" key="3">
    <source>
        <dbReference type="Google" id="ProtNLM"/>
    </source>
</evidence>
<dbReference type="Proteomes" id="UP000622475">
    <property type="component" value="Unassembled WGS sequence"/>
</dbReference>
<dbReference type="AlphaFoldDB" id="A0A929PUV8"/>
<keyword evidence="2" id="KW-1185">Reference proteome</keyword>
<gene>
    <name evidence="1" type="ORF">IRJ16_04700</name>
</gene>
<reference evidence="1" key="1">
    <citation type="submission" date="2020-10" db="EMBL/GenBank/DDBJ databases">
        <title>Mucilaginibacter mali sp. nov., isolated from rhizosphere soil of apple orchard.</title>
        <authorList>
            <person name="Lee J.-S."/>
            <person name="Kim H.S."/>
            <person name="Kim J.-S."/>
        </authorList>
    </citation>
    <scope>NUCLEOTIDE SEQUENCE</scope>
    <source>
        <strain evidence="1">KCTC 22746</strain>
    </source>
</reference>
<proteinExistence type="predicted"/>
<dbReference type="EMBL" id="JADFFL010000002">
    <property type="protein sequence ID" value="MBE9661173.1"/>
    <property type="molecule type" value="Genomic_DNA"/>
</dbReference>
<evidence type="ECO:0000313" key="1">
    <source>
        <dbReference type="EMBL" id="MBE9661173.1"/>
    </source>
</evidence>
<comment type="caution">
    <text evidence="1">The sequence shown here is derived from an EMBL/GenBank/DDBJ whole genome shotgun (WGS) entry which is preliminary data.</text>
</comment>